<sequence length="764" mass="88217">MEEDEEYLSGRARRFVLGSTLMRDACVSRLEINYKHDLVSVRTYERFYAKYNVLLYYIFTVLNLLTIILEYPSSILIKNHELPYYIPLIINLICECFFYYRWYMIHSMSEKTKLTENISSKMTLGILILMSLDAVIYILCQSVRFATPVRWSRGLRPILLLTFPESRRLRAAFSNLTRTAIDVIPVFGLFLATVTFASIVAMTTLGGQKLTYPNGKPYFSNFLDVFWDLYVLTTTANSPDVIIPAYENNRLFILLYIFICTICNWLFMGILTASVYNSYKVHLGEFVVTTVAKRKQKLDEAFHLVATQGPDGAPGISQGTFLRLMRIVKPRRSEDSLKVLFYILNKSRTGYLNLNEFGRLSEYMQAHLIEVELSRKYFQKFIPKFYDLYITPNFQTFKSVVDHQVTRLFFVCLIVANGITAILLRSYPQLQNSIEWGFTLIFLVELIINYLASGGVTFFEDGWVIFDCVVVFGALFGQIVESALTAVGVDIPSGITQMLLLMRLVRLLKVFSAVPKFKVVINCVLTILPSLAAYTTILLILFYVYSCFGMEVFSYLYEPPPQHNYSANTYCHHPNLRDTEFVSWHYCLFNFNSFTESFTMLLVLTVGNNWQIFAEGTELVTNQWSRIFFLFIHWTCVLLVLNVVLAFIIEAFLIEYDAQGSRFESYIEERLEEIGMNAESELLKRGIHDYGKQGFQMSKKALDDAFPINSPRSKAFFLRSDSASIEILMFRMFEKEVEEILADYRSSVRQNRFKAHDTLGQAAG</sequence>
<dbReference type="InterPro" id="IPR027359">
    <property type="entry name" value="Volt_channel_dom_sf"/>
</dbReference>
<dbReference type="Proteomes" id="UP000272942">
    <property type="component" value="Unassembled WGS sequence"/>
</dbReference>
<dbReference type="AlphaFoldDB" id="A0A183AT13"/>
<feature type="transmembrane region" description="Helical" evidence="5">
    <location>
        <begin position="253"/>
        <end position="276"/>
    </location>
</feature>
<reference evidence="9" key="1">
    <citation type="submission" date="2016-06" db="UniProtKB">
        <authorList>
            <consortium name="WormBaseParasite"/>
        </authorList>
    </citation>
    <scope>IDENTIFICATION</scope>
</reference>
<dbReference type="InterPro" id="IPR011992">
    <property type="entry name" value="EF-hand-dom_pair"/>
</dbReference>
<feature type="transmembrane region" description="Helical" evidence="5">
    <location>
        <begin position="54"/>
        <end position="72"/>
    </location>
</feature>
<dbReference type="WBParaSite" id="ECPE_0001013001-mRNA-1">
    <property type="protein sequence ID" value="ECPE_0001013001-mRNA-1"/>
    <property type="gene ID" value="ECPE_0001013001"/>
</dbReference>
<feature type="domain" description="Ion transport" evidence="6">
    <location>
        <begin position="404"/>
        <end position="653"/>
    </location>
</feature>
<feature type="transmembrane region" description="Helical" evidence="5">
    <location>
        <begin position="486"/>
        <end position="505"/>
    </location>
</feature>
<evidence type="ECO:0000313" key="7">
    <source>
        <dbReference type="EMBL" id="VDP86477.1"/>
    </source>
</evidence>
<evidence type="ECO:0000256" key="5">
    <source>
        <dbReference type="SAM" id="Phobius"/>
    </source>
</evidence>
<dbReference type="PANTHER" id="PTHR46726:SF1">
    <property type="entry name" value="TWO-PORE CALCIUM CHANNEL 3"/>
    <property type="match status" value="1"/>
</dbReference>
<evidence type="ECO:0000256" key="3">
    <source>
        <dbReference type="ARBA" id="ARBA00022989"/>
    </source>
</evidence>
<dbReference type="Gene3D" id="1.20.120.350">
    <property type="entry name" value="Voltage-gated potassium channels. Chain C"/>
    <property type="match status" value="1"/>
</dbReference>
<keyword evidence="3 5" id="KW-1133">Transmembrane helix</keyword>
<dbReference type="InterPro" id="IPR005821">
    <property type="entry name" value="Ion_trans_dom"/>
</dbReference>
<feature type="transmembrane region" description="Helical" evidence="5">
    <location>
        <begin position="84"/>
        <end position="103"/>
    </location>
</feature>
<feature type="transmembrane region" description="Helical" evidence="5">
    <location>
        <begin position="433"/>
        <end position="451"/>
    </location>
</feature>
<dbReference type="EMBL" id="UZAN01048485">
    <property type="protein sequence ID" value="VDP86477.1"/>
    <property type="molecule type" value="Genomic_DNA"/>
</dbReference>
<dbReference type="GO" id="GO:0005216">
    <property type="term" value="F:monoatomic ion channel activity"/>
    <property type="evidence" value="ECO:0007669"/>
    <property type="project" value="InterPro"/>
</dbReference>
<dbReference type="PANTHER" id="PTHR46726">
    <property type="entry name" value="TWO PORE CHANNEL 3"/>
    <property type="match status" value="1"/>
</dbReference>
<keyword evidence="2 5" id="KW-0812">Transmembrane</keyword>
<feature type="transmembrane region" description="Helical" evidence="5">
    <location>
        <begin position="463"/>
        <end position="480"/>
    </location>
</feature>
<gene>
    <name evidence="7" type="ORF">ECPE_LOCUS10098</name>
</gene>
<protein>
    <submittedName>
        <fullName evidence="9">Ion_trans domain-containing protein</fullName>
    </submittedName>
</protein>
<evidence type="ECO:0000313" key="8">
    <source>
        <dbReference type="Proteomes" id="UP000272942"/>
    </source>
</evidence>
<comment type="subcellular location">
    <subcellularLocation>
        <location evidence="1">Membrane</location>
        <topology evidence="1">Multi-pass membrane protein</topology>
    </subcellularLocation>
</comment>
<dbReference type="OrthoDB" id="10068803at2759"/>
<feature type="transmembrane region" description="Helical" evidence="5">
    <location>
        <begin position="517"/>
        <end position="545"/>
    </location>
</feature>
<dbReference type="Pfam" id="PF00520">
    <property type="entry name" value="Ion_trans"/>
    <property type="match status" value="1"/>
</dbReference>
<feature type="transmembrane region" description="Helical" evidence="5">
    <location>
        <begin position="408"/>
        <end position="427"/>
    </location>
</feature>
<feature type="transmembrane region" description="Helical" evidence="5">
    <location>
        <begin position="124"/>
        <end position="146"/>
    </location>
</feature>
<feature type="transmembrane region" description="Helical" evidence="5">
    <location>
        <begin position="627"/>
        <end position="653"/>
    </location>
</feature>
<evidence type="ECO:0000256" key="2">
    <source>
        <dbReference type="ARBA" id="ARBA00022692"/>
    </source>
</evidence>
<keyword evidence="8" id="KW-1185">Reference proteome</keyword>
<name>A0A183AT13_9TREM</name>
<keyword evidence="4 5" id="KW-0472">Membrane</keyword>
<dbReference type="SUPFAM" id="SSF81324">
    <property type="entry name" value="Voltage-gated potassium channels"/>
    <property type="match status" value="1"/>
</dbReference>
<organism evidence="9">
    <name type="scientific">Echinostoma caproni</name>
    <dbReference type="NCBI Taxonomy" id="27848"/>
    <lineage>
        <taxon>Eukaryota</taxon>
        <taxon>Metazoa</taxon>
        <taxon>Spiralia</taxon>
        <taxon>Lophotrochozoa</taxon>
        <taxon>Platyhelminthes</taxon>
        <taxon>Trematoda</taxon>
        <taxon>Digenea</taxon>
        <taxon>Plagiorchiida</taxon>
        <taxon>Echinostomata</taxon>
        <taxon>Echinostomatoidea</taxon>
        <taxon>Echinostomatidae</taxon>
        <taxon>Echinostoma</taxon>
    </lineage>
</organism>
<dbReference type="Gene3D" id="1.10.287.70">
    <property type="match status" value="2"/>
</dbReference>
<dbReference type="GO" id="GO:0016020">
    <property type="term" value="C:membrane"/>
    <property type="evidence" value="ECO:0007669"/>
    <property type="project" value="UniProtKB-SubCell"/>
</dbReference>
<evidence type="ECO:0000259" key="6">
    <source>
        <dbReference type="Pfam" id="PF00520"/>
    </source>
</evidence>
<feature type="transmembrane region" description="Helical" evidence="5">
    <location>
        <begin position="183"/>
        <end position="205"/>
    </location>
</feature>
<evidence type="ECO:0000313" key="9">
    <source>
        <dbReference type="WBParaSite" id="ECPE_0001013001-mRNA-1"/>
    </source>
</evidence>
<accession>A0A183AT13</accession>
<evidence type="ECO:0000256" key="1">
    <source>
        <dbReference type="ARBA" id="ARBA00004141"/>
    </source>
</evidence>
<proteinExistence type="predicted"/>
<reference evidence="7 8" key="2">
    <citation type="submission" date="2018-11" db="EMBL/GenBank/DDBJ databases">
        <authorList>
            <consortium name="Pathogen Informatics"/>
        </authorList>
    </citation>
    <scope>NUCLEOTIDE SEQUENCE [LARGE SCALE GENOMIC DNA]</scope>
    <source>
        <strain evidence="7 8">Egypt</strain>
    </source>
</reference>
<dbReference type="SUPFAM" id="SSF47473">
    <property type="entry name" value="EF-hand"/>
    <property type="match status" value="1"/>
</dbReference>
<evidence type="ECO:0000256" key="4">
    <source>
        <dbReference type="ARBA" id="ARBA00023136"/>
    </source>
</evidence>